<dbReference type="GeneID" id="16151535"/>
<dbReference type="KEGG" id="vg:16151535"/>
<dbReference type="RefSeq" id="YP_008083075.1">
    <property type="nucleotide sequence ID" value="NC_021471.1"/>
</dbReference>
<feature type="compositionally biased region" description="Gly residues" evidence="1">
    <location>
        <begin position="26"/>
        <end position="44"/>
    </location>
</feature>
<gene>
    <name evidence="3" type="primary">25</name>
    <name evidence="3" type="ORF">HSTV1_25</name>
</gene>
<keyword evidence="2" id="KW-0472">Membrane</keyword>
<dbReference type="EMBL" id="KC117378">
    <property type="protein sequence ID" value="AGC34570.1"/>
    <property type="molecule type" value="Genomic_DNA"/>
</dbReference>
<feature type="transmembrane region" description="Helical" evidence="2">
    <location>
        <begin position="85"/>
        <end position="105"/>
    </location>
</feature>
<keyword evidence="2" id="KW-0812">Transmembrane</keyword>
<feature type="region of interest" description="Disordered" evidence="1">
    <location>
        <begin position="20"/>
        <end position="44"/>
    </location>
</feature>
<evidence type="ECO:0000313" key="3">
    <source>
        <dbReference type="EMBL" id="AGC34570.1"/>
    </source>
</evidence>
<name>R9QTN1_9CAUD</name>
<dbReference type="Proteomes" id="UP000014319">
    <property type="component" value="Genome"/>
</dbReference>
<protein>
    <submittedName>
        <fullName evidence="3">Uncharacterized protein</fullName>
    </submittedName>
</protein>
<sequence>MSADGEIEVQVTAEGTDDAAQELADGDGGGGVPQPGGGGGGGGRGGGLRGALKGGIFLAALNIIIGLLGPLSDFLGAIFKVLQAFLAPIALIIVRLLTPFLRFFIRLLPMWMDFITSVMPAVENAAGMLNWGLNFIADVLTGTRDILSNTKRAIDNLPSNIWSFINRLPSMIGEQIGRDVPTFQQAGDGVRETVTDFAEDANQEVEQRTGINIMGGLGAFVERVERESNIDLP</sequence>
<organism evidence="3 4">
    <name type="scientific">Haloarcula sinaiiensis tailed virus 1</name>
    <dbReference type="NCBI Taxonomy" id="1262530"/>
    <lineage>
        <taxon>Viruses</taxon>
        <taxon>Duplodnaviria</taxon>
        <taxon>Heunggongvirae</taxon>
        <taxon>Uroviricota</taxon>
        <taxon>Caudoviricetes</taxon>
        <taxon>Kirjokansivirales</taxon>
        <taxon>Shortaselviridae</taxon>
        <taxon>Lonfivirus</taxon>
        <taxon>Lonfivirus codicilli</taxon>
        <taxon>Lonfivirus HSTV1</taxon>
    </lineage>
</organism>
<keyword evidence="4" id="KW-1185">Reference proteome</keyword>
<accession>R9QTN1</accession>
<evidence type="ECO:0000256" key="1">
    <source>
        <dbReference type="SAM" id="MobiDB-lite"/>
    </source>
</evidence>
<evidence type="ECO:0000256" key="2">
    <source>
        <dbReference type="SAM" id="Phobius"/>
    </source>
</evidence>
<feature type="transmembrane region" description="Helical" evidence="2">
    <location>
        <begin position="56"/>
        <end position="79"/>
    </location>
</feature>
<keyword evidence="2" id="KW-1133">Transmembrane helix</keyword>
<evidence type="ECO:0000313" key="4">
    <source>
        <dbReference type="Proteomes" id="UP000014319"/>
    </source>
</evidence>
<proteinExistence type="predicted"/>
<reference evidence="3 4" key="1">
    <citation type="journal article" date="2013" name="Proc. Natl. Acad. Sci. U.S.A.">
        <title>Structure of the archaeal head-tailed virus HSTV-1 completes the HK97 fold story.</title>
        <authorList>
            <person name="Pietila M.K."/>
            <person name="Laurinmaki P."/>
            <person name="Russell D.A."/>
            <person name="Ko C.C."/>
            <person name="Jacobs-Sera D."/>
            <person name="Hendrix R.W."/>
            <person name="Bamford D.H."/>
            <person name="Butcher S.J."/>
        </authorList>
    </citation>
    <scope>NUCLEOTIDE SEQUENCE [LARGE SCALE GENOMIC DNA]</scope>
</reference>